<feature type="transmembrane region" description="Helical" evidence="1">
    <location>
        <begin position="157"/>
        <end position="176"/>
    </location>
</feature>
<evidence type="ECO:0008006" key="4">
    <source>
        <dbReference type="Google" id="ProtNLM"/>
    </source>
</evidence>
<organism evidence="2 3">
    <name type="scientific">Lactococcus lactis</name>
    <dbReference type="NCBI Taxonomy" id="1358"/>
    <lineage>
        <taxon>Bacteria</taxon>
        <taxon>Bacillati</taxon>
        <taxon>Bacillota</taxon>
        <taxon>Bacilli</taxon>
        <taxon>Lactobacillales</taxon>
        <taxon>Streptococcaceae</taxon>
        <taxon>Lactococcus</taxon>
    </lineage>
</organism>
<dbReference type="EMBL" id="VJWV01000009">
    <property type="protein sequence ID" value="TRW72857.1"/>
    <property type="molecule type" value="Genomic_DNA"/>
</dbReference>
<dbReference type="AlphaFoldDB" id="A0A552Z014"/>
<feature type="transmembrane region" description="Helical" evidence="1">
    <location>
        <begin position="127"/>
        <end position="145"/>
    </location>
</feature>
<reference evidence="2 3" key="1">
    <citation type="submission" date="2019-07" db="EMBL/GenBank/DDBJ databases">
        <title>Draft genome of 7 Lactococcus lactis strains isolated from an artisanal cheese production.</title>
        <authorList>
            <person name="Biolcati F."/>
            <person name="Bottero M.T."/>
            <person name="Dalmasso A."/>
            <person name="Mcauliffe O."/>
        </authorList>
    </citation>
    <scope>NUCLEOTIDE SEQUENCE [LARGE SCALE GENOMIC DNA]</scope>
    <source>
        <strain evidence="2 3">MRS45.2</strain>
    </source>
</reference>
<name>A0A552Z014_9LACT</name>
<sequence length="198" mass="22291">MKKKLATPLVLKDNSTSIYFDFEDEMLYEVKFKGALTSAFSGNQKSNTFFLSLIIIYLIAPVSLLLLNQFVFQNKLISLLVTYLLGGGIGYFLVKLVMSEIKEKLKVTPSAIELKRISKKSVRNGRVLNSTVVFFVLFSVIGTLISLSFSQQGFSKFLFYNTLSIFVIVGIITSSHPNRMIKAGKKLKKQMKEGNFDD</sequence>
<dbReference type="Proteomes" id="UP000317167">
    <property type="component" value="Unassembled WGS sequence"/>
</dbReference>
<dbReference type="RefSeq" id="WP_143459507.1">
    <property type="nucleotide sequence ID" value="NZ_RIGC01000205.1"/>
</dbReference>
<gene>
    <name evidence="2" type="ORF">FNJ53_09725</name>
</gene>
<evidence type="ECO:0000256" key="1">
    <source>
        <dbReference type="SAM" id="Phobius"/>
    </source>
</evidence>
<keyword evidence="1" id="KW-0812">Transmembrane</keyword>
<keyword evidence="1" id="KW-0472">Membrane</keyword>
<comment type="caution">
    <text evidence="2">The sequence shown here is derived from an EMBL/GenBank/DDBJ whole genome shotgun (WGS) entry which is preliminary data.</text>
</comment>
<feature type="transmembrane region" description="Helical" evidence="1">
    <location>
        <begin position="49"/>
        <end position="70"/>
    </location>
</feature>
<protein>
    <recommendedName>
        <fullName evidence="4">Tandem five-TM protein</fullName>
    </recommendedName>
</protein>
<proteinExistence type="predicted"/>
<evidence type="ECO:0000313" key="3">
    <source>
        <dbReference type="Proteomes" id="UP000317167"/>
    </source>
</evidence>
<accession>A0A552Z014</accession>
<keyword evidence="1" id="KW-1133">Transmembrane helix</keyword>
<evidence type="ECO:0000313" key="2">
    <source>
        <dbReference type="EMBL" id="TRW72857.1"/>
    </source>
</evidence>
<feature type="transmembrane region" description="Helical" evidence="1">
    <location>
        <begin position="76"/>
        <end position="94"/>
    </location>
</feature>